<keyword evidence="5" id="KW-1185">Reference proteome</keyword>
<keyword evidence="1" id="KW-0175">Coiled coil</keyword>
<dbReference type="EMBL" id="QOHR01000040">
    <property type="protein sequence ID" value="REC53980.1"/>
    <property type="molecule type" value="Genomic_DNA"/>
</dbReference>
<name>A0A3D9BKE5_9RHOB</name>
<dbReference type="Proteomes" id="UP000257131">
    <property type="component" value="Unassembled WGS sequence"/>
</dbReference>
<keyword evidence="3" id="KW-0472">Membrane</keyword>
<protein>
    <recommendedName>
        <fullName evidence="6">Transmembrane protein</fullName>
    </recommendedName>
</protein>
<evidence type="ECO:0000256" key="1">
    <source>
        <dbReference type="SAM" id="Coils"/>
    </source>
</evidence>
<gene>
    <name evidence="4" type="ORF">DRV84_14405</name>
</gene>
<feature type="compositionally biased region" description="Polar residues" evidence="2">
    <location>
        <begin position="480"/>
        <end position="489"/>
    </location>
</feature>
<comment type="caution">
    <text evidence="4">The sequence shown here is derived from an EMBL/GenBank/DDBJ whole genome shotgun (WGS) entry which is preliminary data.</text>
</comment>
<organism evidence="4 5">
    <name type="scientific">Rhodosalinus sediminis</name>
    <dbReference type="NCBI Taxonomy" id="1940533"/>
    <lineage>
        <taxon>Bacteria</taxon>
        <taxon>Pseudomonadati</taxon>
        <taxon>Pseudomonadota</taxon>
        <taxon>Alphaproteobacteria</taxon>
        <taxon>Rhodobacterales</taxon>
        <taxon>Paracoccaceae</taxon>
        <taxon>Rhodosalinus</taxon>
    </lineage>
</organism>
<feature type="region of interest" description="Disordered" evidence="2">
    <location>
        <begin position="457"/>
        <end position="489"/>
    </location>
</feature>
<feature type="transmembrane region" description="Helical" evidence="3">
    <location>
        <begin position="177"/>
        <end position="200"/>
    </location>
</feature>
<reference evidence="4 5" key="1">
    <citation type="journal article" date="2017" name="Int. J. Syst. Evol. Microbiol.">
        <title>Rhodosalinus sediminis gen. nov., sp. nov., isolated from marine saltern.</title>
        <authorList>
            <person name="Guo L.Y."/>
            <person name="Ling S.K."/>
            <person name="Li C.M."/>
            <person name="Chen G.J."/>
            <person name="Du Z.J."/>
        </authorList>
    </citation>
    <scope>NUCLEOTIDE SEQUENCE [LARGE SCALE GENOMIC DNA]</scope>
    <source>
        <strain evidence="4 5">WDN1C137</strain>
    </source>
</reference>
<feature type="coiled-coil region" evidence="1">
    <location>
        <begin position="311"/>
        <end position="342"/>
    </location>
</feature>
<evidence type="ECO:0000256" key="2">
    <source>
        <dbReference type="SAM" id="MobiDB-lite"/>
    </source>
</evidence>
<dbReference type="AlphaFoldDB" id="A0A3D9BKE5"/>
<feature type="transmembrane region" description="Helical" evidence="3">
    <location>
        <begin position="146"/>
        <end position="171"/>
    </location>
</feature>
<evidence type="ECO:0000256" key="3">
    <source>
        <dbReference type="SAM" id="Phobius"/>
    </source>
</evidence>
<feature type="transmembrane region" description="Helical" evidence="3">
    <location>
        <begin position="212"/>
        <end position="235"/>
    </location>
</feature>
<feature type="transmembrane region" description="Helical" evidence="3">
    <location>
        <begin position="273"/>
        <end position="292"/>
    </location>
</feature>
<keyword evidence="3" id="KW-1133">Transmembrane helix</keyword>
<evidence type="ECO:0008006" key="6">
    <source>
        <dbReference type="Google" id="ProtNLM"/>
    </source>
</evidence>
<evidence type="ECO:0000313" key="4">
    <source>
        <dbReference type="EMBL" id="REC53980.1"/>
    </source>
</evidence>
<evidence type="ECO:0000313" key="5">
    <source>
        <dbReference type="Proteomes" id="UP000257131"/>
    </source>
</evidence>
<sequence length="489" mass="54564">MDLFRSDEFKPSAAVFPDIDRERIAKELDLRGCGQERGREGQPSSDAKVLDMVEMSAVSRVEELRRRGLETFESHRKAYSERLARATAARMAVEQGTRDAVSKFRQTVIEYQAMMVTPQEELREAFNWREQFRRKHRLGSRPARPALGWGAIIGIGLVMIVIESVLNSYLFSQSNPLGLVGGLIAAILVSAANVSISTGFGMAGKTVNSRRFFWKLAGLLLCLGFVGFVGIYNLAVAHFRDAVESMNDWREASAIALQTLVEDPIGLANLESWLLLVVGCFISIVAFVKGFLASDPYPGYSGVSQAVTDARANYIQHLQESNETLEQQRDDAVGELLETSEEIQRQINDSVDALFGQSHLVSSASAFFEQCDIAVNYLLSVYRDSNKSARETDPPEHFAETFEFERIELKPVDVERRDDAEREVNEINSLISKATREIYAAYDEAVDAHRNIDELQGTEYARPRKQTPPSLTSLKVVDGSSEQAESQQS</sequence>
<accession>A0A3D9BKE5</accession>
<keyword evidence="3" id="KW-0812">Transmembrane</keyword>
<proteinExistence type="predicted"/>